<evidence type="ECO:0000256" key="5">
    <source>
        <dbReference type="ARBA" id="ARBA00023458"/>
    </source>
</evidence>
<dbReference type="Gene3D" id="3.30.420.40">
    <property type="match status" value="2"/>
</dbReference>
<comment type="caution">
    <text evidence="7">The sequence shown here is derived from an EMBL/GenBank/DDBJ whole genome shotgun (WGS) entry which is preliminary data.</text>
</comment>
<dbReference type="PANTHER" id="PTHR42749:SF1">
    <property type="entry name" value="CELL SHAPE-DETERMINING PROTEIN MREB"/>
    <property type="match status" value="1"/>
</dbReference>
<dbReference type="GO" id="GO:0008360">
    <property type="term" value="P:regulation of cell shape"/>
    <property type="evidence" value="ECO:0007669"/>
    <property type="project" value="UniProtKB-UniRule"/>
</dbReference>
<dbReference type="EMBL" id="LRPM01000105">
    <property type="protein sequence ID" value="KWZ75774.1"/>
    <property type="molecule type" value="Genomic_DNA"/>
</dbReference>
<dbReference type="GO" id="GO:0000902">
    <property type="term" value="P:cell morphogenesis"/>
    <property type="evidence" value="ECO:0007669"/>
    <property type="project" value="InterPro"/>
</dbReference>
<keyword evidence="8" id="KW-1185">Reference proteome</keyword>
<evidence type="ECO:0000256" key="4">
    <source>
        <dbReference type="ARBA" id="ARBA00022960"/>
    </source>
</evidence>
<gene>
    <name evidence="6" type="primary">mreB</name>
    <name evidence="7" type="ORF">HMPREF3200_01940</name>
</gene>
<evidence type="ECO:0000256" key="6">
    <source>
        <dbReference type="HAMAP-Rule" id="MF_02207"/>
    </source>
</evidence>
<dbReference type="NCBIfam" id="NF010539">
    <property type="entry name" value="PRK13927.1"/>
    <property type="match status" value="1"/>
</dbReference>
<feature type="binding site" evidence="6">
    <location>
        <begin position="209"/>
        <end position="212"/>
    </location>
    <ligand>
        <name>ATP</name>
        <dbReference type="ChEBI" id="CHEBI:30616"/>
    </ligand>
</feature>
<dbReference type="InterPro" id="IPR043129">
    <property type="entry name" value="ATPase_NBD"/>
</dbReference>
<keyword evidence="2 6" id="KW-0547">Nucleotide-binding</keyword>
<dbReference type="PATRIC" id="fig|33036.3.peg.1917"/>
<dbReference type="CDD" id="cd10225">
    <property type="entry name" value="ASKHA_NBD_MreB-like"/>
    <property type="match status" value="1"/>
</dbReference>
<comment type="similarity">
    <text evidence="5 6">Belongs to the FtsA/MreB family.</text>
</comment>
<evidence type="ECO:0000313" key="8">
    <source>
        <dbReference type="Proteomes" id="UP000070383"/>
    </source>
</evidence>
<keyword evidence="4 6" id="KW-0133">Cell shape</keyword>
<evidence type="ECO:0000256" key="3">
    <source>
        <dbReference type="ARBA" id="ARBA00022840"/>
    </source>
</evidence>
<evidence type="ECO:0000313" key="7">
    <source>
        <dbReference type="EMBL" id="KWZ75774.1"/>
    </source>
</evidence>
<dbReference type="Pfam" id="PF06723">
    <property type="entry name" value="MreB_Mbl"/>
    <property type="match status" value="1"/>
</dbReference>
<sequence length="337" mass="36983">MMRFRMIASDFAIDLGTSNILVYKKGEGLIAEEPSYLLLDDNNSKVLAIGNEAKAMLGKTHDNIHIVRPIVNGNITDINLTEALLNYFFKKVNSGFSILQPRVVICVPSGITDIQKRAVEDAALHAGSRDVILVDESLAAAYGMDLNPDQPRGVFMLNLGAGVVEATVLSLNGVIINKSLNKGGDYIDEEIIEYFKKNLGLEIGKNTAEEVKNKLVSLRLKDKNLAMKVDGRDFASAMPKTVEVTSKSLIECIMPFANELCEMIYEVLEKTPPEISSDIRKNGIFLTGGLSLLKGMSEYITETIGLPVSISEDPLRDAIKGAGLILDDPDRFVKYRK</sequence>
<reference evidence="8" key="1">
    <citation type="submission" date="2016-01" db="EMBL/GenBank/DDBJ databases">
        <authorList>
            <person name="Mitreva M."/>
            <person name="Pepin K.H."/>
            <person name="Mihindukulasuriya K.A."/>
            <person name="Fulton R."/>
            <person name="Fronick C."/>
            <person name="O'Laughlin M."/>
            <person name="Miner T."/>
            <person name="Herter B."/>
            <person name="Rosa B.A."/>
            <person name="Cordes M."/>
            <person name="Tomlinson C."/>
            <person name="Wollam A."/>
            <person name="Palsikar V.B."/>
            <person name="Mardis E.R."/>
            <person name="Wilson R.K."/>
        </authorList>
    </citation>
    <scope>NUCLEOTIDE SEQUENCE [LARGE SCALE GENOMIC DNA]</scope>
    <source>
        <strain evidence="8">MJR8151</strain>
    </source>
</reference>
<dbReference type="GO" id="GO:0005737">
    <property type="term" value="C:cytoplasm"/>
    <property type="evidence" value="ECO:0007669"/>
    <property type="project" value="UniProtKB-SubCell"/>
</dbReference>
<dbReference type="SUPFAM" id="SSF53067">
    <property type="entry name" value="Actin-like ATPase domain"/>
    <property type="match status" value="2"/>
</dbReference>
<comment type="caution">
    <text evidence="6">Lacks conserved residue(s) required for the propagation of feature annotation.</text>
</comment>
<name>A0A133K8E3_9FIRM</name>
<comment type="function">
    <text evidence="6">Forms membrane-associated dynamic filaments that are essential for cell shape determination. Acts by regulating cell wall synthesis and cell elongation, and thus cell shape. A feedback loop between cell geometry and MreB localization may maintain elongated cell shape by targeting cell wall growth to regions of negative cell wall curvature.</text>
</comment>
<dbReference type="AlphaFoldDB" id="A0A133K8E3"/>
<dbReference type="HAMAP" id="MF_02207">
    <property type="entry name" value="MreB"/>
    <property type="match status" value="1"/>
</dbReference>
<proteinExistence type="inferred from homology"/>
<evidence type="ECO:0000256" key="2">
    <source>
        <dbReference type="ARBA" id="ARBA00022741"/>
    </source>
</evidence>
<dbReference type="STRING" id="33036.HMPREF3200_01940"/>
<comment type="subunit">
    <text evidence="6">Forms polymers.</text>
</comment>
<dbReference type="PRINTS" id="PR01652">
    <property type="entry name" value="SHAPEPROTEIN"/>
</dbReference>
<evidence type="ECO:0000256" key="1">
    <source>
        <dbReference type="ARBA" id="ARBA00022490"/>
    </source>
</evidence>
<organism evidence="7 8">
    <name type="scientific">Anaerococcus tetradius</name>
    <dbReference type="NCBI Taxonomy" id="33036"/>
    <lineage>
        <taxon>Bacteria</taxon>
        <taxon>Bacillati</taxon>
        <taxon>Bacillota</taxon>
        <taxon>Tissierellia</taxon>
        <taxon>Tissierellales</taxon>
        <taxon>Peptoniphilaceae</taxon>
        <taxon>Anaerococcus</taxon>
    </lineage>
</organism>
<keyword evidence="1 6" id="KW-0963">Cytoplasm</keyword>
<dbReference type="Proteomes" id="UP000070383">
    <property type="component" value="Unassembled WGS sequence"/>
</dbReference>
<comment type="subcellular location">
    <subcellularLocation>
        <location evidence="6">Cytoplasm</location>
    </subcellularLocation>
    <text evidence="6">Membrane-associated.</text>
</comment>
<keyword evidence="3 6" id="KW-0067">ATP-binding</keyword>
<dbReference type="GO" id="GO:0005524">
    <property type="term" value="F:ATP binding"/>
    <property type="evidence" value="ECO:0007669"/>
    <property type="project" value="UniProtKB-KW"/>
</dbReference>
<dbReference type="InterPro" id="IPR056546">
    <property type="entry name" value="MreB_MamK-like"/>
</dbReference>
<protein>
    <recommendedName>
        <fullName evidence="6">Cell shape-determining protein MreB</fullName>
    </recommendedName>
</protein>
<dbReference type="PANTHER" id="PTHR42749">
    <property type="entry name" value="CELL SHAPE-DETERMINING PROTEIN MREB"/>
    <property type="match status" value="1"/>
</dbReference>
<accession>A0A133K8E3</accession>
<dbReference type="InterPro" id="IPR004753">
    <property type="entry name" value="MreB"/>
</dbReference>